<reference evidence="7 8" key="1">
    <citation type="journal article" date="2016" name="Int. J. Syst. Evol. Microbiol.">
        <title>Peptococcus simiae sp. nov., isolated from rhesus macaque faeces and emended description of the genus Peptococcus.</title>
        <authorList>
            <person name="Shkoporov A.N."/>
            <person name="Efimov B.A."/>
            <person name="Kondova I."/>
            <person name="Ouwerling B."/>
            <person name="Chaplin A.V."/>
            <person name="Shcherbakova V.A."/>
            <person name="Langermans J.A.M."/>
        </authorList>
    </citation>
    <scope>NUCLEOTIDE SEQUENCE [LARGE SCALE GENOMIC DNA]</scope>
    <source>
        <strain evidence="7 8">M108</strain>
    </source>
</reference>
<dbReference type="SUPFAM" id="SSF56053">
    <property type="entry name" value="Ribosomal protein L6"/>
    <property type="match status" value="2"/>
</dbReference>
<dbReference type="HAMAP" id="MF_01365_B">
    <property type="entry name" value="Ribosomal_uL6_B"/>
    <property type="match status" value="1"/>
</dbReference>
<organism evidence="7 8">
    <name type="scientific">Peptococcus simiae</name>
    <dbReference type="NCBI Taxonomy" id="1643805"/>
    <lineage>
        <taxon>Bacteria</taxon>
        <taxon>Bacillati</taxon>
        <taxon>Bacillota</taxon>
        <taxon>Clostridia</taxon>
        <taxon>Eubacteriales</taxon>
        <taxon>Peptococcaceae</taxon>
        <taxon>Peptococcus</taxon>
    </lineage>
</organism>
<name>A0ABW9GW51_9FIRM</name>
<dbReference type="Pfam" id="PF00347">
    <property type="entry name" value="Ribosomal_L6"/>
    <property type="match status" value="2"/>
</dbReference>
<dbReference type="GO" id="GO:0005840">
    <property type="term" value="C:ribosome"/>
    <property type="evidence" value="ECO:0007669"/>
    <property type="project" value="UniProtKB-KW"/>
</dbReference>
<dbReference type="InterPro" id="IPR036789">
    <property type="entry name" value="Ribosomal_uL6-like_a/b-dom_sf"/>
</dbReference>
<gene>
    <name evidence="3 7" type="primary">rplF</name>
    <name evidence="7" type="ORF">ACKQTC_00865</name>
</gene>
<comment type="caution">
    <text evidence="7">The sequence shown here is derived from an EMBL/GenBank/DDBJ whole genome shotgun (WGS) entry which is preliminary data.</text>
</comment>
<dbReference type="InterPro" id="IPR002358">
    <property type="entry name" value="Ribosomal_uL6_CS"/>
</dbReference>
<comment type="subunit">
    <text evidence="3">Part of the 50S ribosomal subunit.</text>
</comment>
<keyword evidence="3 5" id="KW-0694">RNA-binding</keyword>
<dbReference type="PRINTS" id="PR00059">
    <property type="entry name" value="RIBOSOMALL6"/>
</dbReference>
<evidence type="ECO:0000313" key="8">
    <source>
        <dbReference type="Proteomes" id="UP001631949"/>
    </source>
</evidence>
<comment type="similarity">
    <text evidence="3 4">Belongs to the universal ribosomal protein uL6 family.</text>
</comment>
<proteinExistence type="inferred from homology"/>
<evidence type="ECO:0000259" key="6">
    <source>
        <dbReference type="Pfam" id="PF00347"/>
    </source>
</evidence>
<evidence type="ECO:0000256" key="2">
    <source>
        <dbReference type="ARBA" id="ARBA00023274"/>
    </source>
</evidence>
<feature type="domain" description="Large ribosomal subunit protein uL6 alpha-beta" evidence="6">
    <location>
        <begin position="11"/>
        <end position="84"/>
    </location>
</feature>
<dbReference type="InterPro" id="IPR019906">
    <property type="entry name" value="Ribosomal_uL6_bac-type"/>
</dbReference>
<dbReference type="RefSeq" id="WP_408976550.1">
    <property type="nucleotide sequence ID" value="NZ_JBJUVG010000001.1"/>
</dbReference>
<evidence type="ECO:0000256" key="1">
    <source>
        <dbReference type="ARBA" id="ARBA00022980"/>
    </source>
</evidence>
<dbReference type="PIRSF" id="PIRSF002162">
    <property type="entry name" value="Ribosomal_L6"/>
    <property type="match status" value="1"/>
</dbReference>
<evidence type="ECO:0000313" key="7">
    <source>
        <dbReference type="EMBL" id="MFM9412928.1"/>
    </source>
</evidence>
<keyword evidence="8" id="KW-1185">Reference proteome</keyword>
<dbReference type="Gene3D" id="3.90.930.12">
    <property type="entry name" value="Ribosomal protein L6, alpha-beta domain"/>
    <property type="match status" value="2"/>
</dbReference>
<evidence type="ECO:0000256" key="3">
    <source>
        <dbReference type="HAMAP-Rule" id="MF_01365"/>
    </source>
</evidence>
<dbReference type="InterPro" id="IPR000702">
    <property type="entry name" value="Ribosomal_uL6-like"/>
</dbReference>
<comment type="function">
    <text evidence="3 5">This protein binds to the 23S rRNA, and is important in its secondary structure. It is located near the subunit interface in the base of the L7/L12 stalk, and near the tRNA binding site of the peptidyltransferase center.</text>
</comment>
<keyword evidence="2 3" id="KW-0687">Ribonucleoprotein</keyword>
<evidence type="ECO:0000256" key="5">
    <source>
        <dbReference type="RuleBase" id="RU003870"/>
    </source>
</evidence>
<dbReference type="PANTHER" id="PTHR11655:SF14">
    <property type="entry name" value="LARGE RIBOSOMAL SUBUNIT PROTEIN UL6M"/>
    <property type="match status" value="1"/>
</dbReference>
<dbReference type="EMBL" id="JBJUVG010000001">
    <property type="protein sequence ID" value="MFM9412928.1"/>
    <property type="molecule type" value="Genomic_DNA"/>
</dbReference>
<dbReference type="InterPro" id="IPR020040">
    <property type="entry name" value="Ribosomal_uL6_a/b-dom"/>
</dbReference>
<dbReference type="Proteomes" id="UP001631949">
    <property type="component" value="Unassembled WGS sequence"/>
</dbReference>
<feature type="domain" description="Large ribosomal subunit protein uL6 alpha-beta" evidence="6">
    <location>
        <begin position="93"/>
        <end position="166"/>
    </location>
</feature>
<dbReference type="PANTHER" id="PTHR11655">
    <property type="entry name" value="60S/50S RIBOSOMAL PROTEIN L6/L9"/>
    <property type="match status" value="1"/>
</dbReference>
<accession>A0ABW9GW51</accession>
<sequence>MSRIGKKPIVIPEGVTVDIAEGNVVHAKGPKGELTKTMHSDMVLTMENGEIIVKTPENQEKAYGPLWGLTRSLVNNMVEGVHTGYSKTLILKGVGYRALVSGNKLTLNVGYSHPVEMEAPEGITIEAPEATKVVVSGADKELVGDVAADIRAVRLPEPYKGKGIRYENEHIKLKAGKTGTK</sequence>
<keyword evidence="1 3" id="KW-0689">Ribosomal protein</keyword>
<dbReference type="PROSITE" id="PS00525">
    <property type="entry name" value="RIBOSOMAL_L6_1"/>
    <property type="match status" value="1"/>
</dbReference>
<dbReference type="NCBIfam" id="TIGR03654">
    <property type="entry name" value="L6_bact"/>
    <property type="match status" value="1"/>
</dbReference>
<evidence type="ECO:0000256" key="4">
    <source>
        <dbReference type="RuleBase" id="RU003869"/>
    </source>
</evidence>
<protein>
    <recommendedName>
        <fullName evidence="3">Large ribosomal subunit protein uL6</fullName>
    </recommendedName>
</protein>
<keyword evidence="3 5" id="KW-0699">rRNA-binding</keyword>